<dbReference type="InterPro" id="IPR049142">
    <property type="entry name" value="MS_channel_1st"/>
</dbReference>
<dbReference type="InterPro" id="IPR023408">
    <property type="entry name" value="MscS_beta-dom_sf"/>
</dbReference>
<feature type="domain" description="Mechanosensitive ion channel MscS C-terminal" evidence="9">
    <location>
        <begin position="208"/>
        <end position="288"/>
    </location>
</feature>
<dbReference type="PANTHER" id="PTHR30221">
    <property type="entry name" value="SMALL-CONDUCTANCE MECHANOSENSITIVE CHANNEL"/>
    <property type="match status" value="1"/>
</dbReference>
<dbReference type="SUPFAM" id="SSF82861">
    <property type="entry name" value="Mechanosensitive channel protein MscS (YggB), transmembrane region"/>
    <property type="match status" value="1"/>
</dbReference>
<evidence type="ECO:0000256" key="1">
    <source>
        <dbReference type="ARBA" id="ARBA00004651"/>
    </source>
</evidence>
<dbReference type="Gene3D" id="3.30.70.100">
    <property type="match status" value="1"/>
</dbReference>
<evidence type="ECO:0000313" key="11">
    <source>
        <dbReference type="EMBL" id="HIU57287.1"/>
    </source>
</evidence>
<dbReference type="InterPro" id="IPR011014">
    <property type="entry name" value="MscS_channel_TM-2"/>
</dbReference>
<dbReference type="InterPro" id="IPR010920">
    <property type="entry name" value="LSM_dom_sf"/>
</dbReference>
<dbReference type="GO" id="GO:0008381">
    <property type="term" value="F:mechanosensitive monoatomic ion channel activity"/>
    <property type="evidence" value="ECO:0007669"/>
    <property type="project" value="InterPro"/>
</dbReference>
<dbReference type="Pfam" id="PF21088">
    <property type="entry name" value="MS_channel_1st"/>
    <property type="match status" value="1"/>
</dbReference>
<comment type="subcellular location">
    <subcellularLocation>
        <location evidence="1">Cell membrane</location>
        <topology evidence="1">Multi-pass membrane protein</topology>
    </subcellularLocation>
</comment>
<dbReference type="GO" id="GO:0005886">
    <property type="term" value="C:plasma membrane"/>
    <property type="evidence" value="ECO:0007669"/>
    <property type="project" value="UniProtKB-SubCell"/>
</dbReference>
<evidence type="ECO:0000256" key="7">
    <source>
        <dbReference type="SAM" id="Phobius"/>
    </source>
</evidence>
<dbReference type="PROSITE" id="PS01246">
    <property type="entry name" value="UPF0003"/>
    <property type="match status" value="1"/>
</dbReference>
<dbReference type="Pfam" id="PF00924">
    <property type="entry name" value="MS_channel_2nd"/>
    <property type="match status" value="1"/>
</dbReference>
<reference evidence="11" key="2">
    <citation type="journal article" date="2021" name="PeerJ">
        <title>Extensive microbial diversity within the chicken gut microbiome revealed by metagenomics and culture.</title>
        <authorList>
            <person name="Gilroy R."/>
            <person name="Ravi A."/>
            <person name="Getino M."/>
            <person name="Pursley I."/>
            <person name="Horton D.L."/>
            <person name="Alikhan N.F."/>
            <person name="Baker D."/>
            <person name="Gharbi K."/>
            <person name="Hall N."/>
            <person name="Watson M."/>
            <person name="Adriaenssens E.M."/>
            <person name="Foster-Nyarko E."/>
            <person name="Jarju S."/>
            <person name="Secka A."/>
            <person name="Antonio M."/>
            <person name="Oren A."/>
            <person name="Chaudhuri R.R."/>
            <person name="La Ragione R."/>
            <person name="Hildebrand F."/>
            <person name="Pallen M.J."/>
        </authorList>
    </citation>
    <scope>NUCLEOTIDE SEQUENCE</scope>
    <source>
        <strain evidence="11">USAMLcec3-3695</strain>
    </source>
</reference>
<comment type="caution">
    <text evidence="11">The sequence shown here is derived from an EMBL/GenBank/DDBJ whole genome shotgun (WGS) entry which is preliminary data.</text>
</comment>
<evidence type="ECO:0000256" key="4">
    <source>
        <dbReference type="ARBA" id="ARBA00022692"/>
    </source>
</evidence>
<feature type="transmembrane region" description="Helical" evidence="7">
    <location>
        <begin position="52"/>
        <end position="77"/>
    </location>
</feature>
<dbReference type="EMBL" id="DVNB01000058">
    <property type="protein sequence ID" value="HIU57287.1"/>
    <property type="molecule type" value="Genomic_DNA"/>
</dbReference>
<keyword evidence="4 7" id="KW-0812">Transmembrane</keyword>
<dbReference type="InterPro" id="IPR006685">
    <property type="entry name" value="MscS_channel_2nd"/>
</dbReference>
<proteinExistence type="inferred from homology"/>
<dbReference type="AlphaFoldDB" id="A0A9D1MBL0"/>
<evidence type="ECO:0000256" key="3">
    <source>
        <dbReference type="ARBA" id="ARBA00022475"/>
    </source>
</evidence>
<comment type="similarity">
    <text evidence="2">Belongs to the MscS (TC 1.A.23) family.</text>
</comment>
<dbReference type="SUPFAM" id="SSF50182">
    <property type="entry name" value="Sm-like ribonucleoproteins"/>
    <property type="match status" value="1"/>
</dbReference>
<reference evidence="11" key="1">
    <citation type="submission" date="2020-10" db="EMBL/GenBank/DDBJ databases">
        <authorList>
            <person name="Gilroy R."/>
        </authorList>
    </citation>
    <scope>NUCLEOTIDE SEQUENCE</scope>
    <source>
        <strain evidence="11">USAMLcec3-3695</strain>
    </source>
</reference>
<feature type="transmembrane region" description="Helical" evidence="7">
    <location>
        <begin position="112"/>
        <end position="132"/>
    </location>
</feature>
<feature type="transmembrane region" description="Helical" evidence="7">
    <location>
        <begin position="89"/>
        <end position="106"/>
    </location>
</feature>
<protein>
    <submittedName>
        <fullName evidence="11">Mechanosensitive ion channel family protein</fullName>
    </submittedName>
</protein>
<evidence type="ECO:0000256" key="2">
    <source>
        <dbReference type="ARBA" id="ARBA00008017"/>
    </source>
</evidence>
<sequence length="307" mass="33762">METGQTIEEIGGSISETVSETVSEVSSSGSNLFNSIASAIGIDLSALSLTKVIVSVAMLVMFIVLAKVLSAIIGKALKKSRMAVSMQKFVTRIIRFVMYFMALMIFADSIGIPITSIVAVFGLFGLAISLSIQNLLGNIMSGVSLVMLRPFEVGDYIETDIPGTVKSIGLFYTEITTIDNKRVFIPNEKIVESRLTNYTSETRRRIDVRLNAAYGCDVKTVKRALAEAVESVPELLKEPEPIIGVAEYGESAIYYDVLVWASTENFIKAKYALLEAVPEFYKKYGIEMAYNRLEVELIGEKSAQLRQ</sequence>
<keyword evidence="6 7" id="KW-0472">Membrane</keyword>
<organism evidence="11 12">
    <name type="scientific">Candidatus Ornithomonoglobus merdipullorum</name>
    <dbReference type="NCBI Taxonomy" id="2840895"/>
    <lineage>
        <taxon>Bacteria</taxon>
        <taxon>Bacillati</taxon>
        <taxon>Bacillota</taxon>
        <taxon>Clostridia</taxon>
        <taxon>Candidatus Ornithomonoglobus</taxon>
    </lineage>
</organism>
<evidence type="ECO:0000256" key="5">
    <source>
        <dbReference type="ARBA" id="ARBA00022989"/>
    </source>
</evidence>
<dbReference type="InterPro" id="IPR006686">
    <property type="entry name" value="MscS_channel_CS"/>
</dbReference>
<feature type="domain" description="Mechanosensitive ion channel MscS" evidence="8">
    <location>
        <begin position="134"/>
        <end position="199"/>
    </location>
</feature>
<dbReference type="PANTHER" id="PTHR30221:SF1">
    <property type="entry name" value="SMALL-CONDUCTANCE MECHANOSENSITIVE CHANNEL"/>
    <property type="match status" value="1"/>
</dbReference>
<keyword evidence="5 7" id="KW-1133">Transmembrane helix</keyword>
<dbReference type="Gene3D" id="2.30.30.60">
    <property type="match status" value="1"/>
</dbReference>
<dbReference type="InterPro" id="IPR049278">
    <property type="entry name" value="MS_channel_C"/>
</dbReference>
<accession>A0A9D1MBL0</accession>
<feature type="domain" description="Mechanosensitive ion channel transmembrane helices 2/3" evidence="10">
    <location>
        <begin position="93"/>
        <end position="130"/>
    </location>
</feature>
<dbReference type="Proteomes" id="UP000824109">
    <property type="component" value="Unassembled WGS sequence"/>
</dbReference>
<evidence type="ECO:0000259" key="9">
    <source>
        <dbReference type="Pfam" id="PF21082"/>
    </source>
</evidence>
<dbReference type="InterPro" id="IPR045275">
    <property type="entry name" value="MscS_archaea/bacteria_type"/>
</dbReference>
<dbReference type="SUPFAM" id="SSF82689">
    <property type="entry name" value="Mechanosensitive channel protein MscS (YggB), C-terminal domain"/>
    <property type="match status" value="1"/>
</dbReference>
<keyword evidence="3" id="KW-1003">Cell membrane</keyword>
<dbReference type="Gene3D" id="1.10.287.1260">
    <property type="match status" value="1"/>
</dbReference>
<evidence type="ECO:0000256" key="6">
    <source>
        <dbReference type="ARBA" id="ARBA00023136"/>
    </source>
</evidence>
<gene>
    <name evidence="11" type="ORF">IAA61_05685</name>
</gene>
<dbReference type="InterPro" id="IPR011066">
    <property type="entry name" value="MscS_channel_C_sf"/>
</dbReference>
<name>A0A9D1MBL0_9FIRM</name>
<evidence type="ECO:0000313" key="12">
    <source>
        <dbReference type="Proteomes" id="UP000824109"/>
    </source>
</evidence>
<evidence type="ECO:0000259" key="10">
    <source>
        <dbReference type="Pfam" id="PF21088"/>
    </source>
</evidence>
<evidence type="ECO:0000259" key="8">
    <source>
        <dbReference type="Pfam" id="PF00924"/>
    </source>
</evidence>
<dbReference type="Pfam" id="PF21082">
    <property type="entry name" value="MS_channel_3rd"/>
    <property type="match status" value="1"/>
</dbReference>